<gene>
    <name evidence="1" type="ORF">D5086_0000160460</name>
</gene>
<reference evidence="1" key="1">
    <citation type="submission" date="2018-10" db="EMBL/GenBank/DDBJ databases">
        <title>Population genomic analysis revealed the cold adaptation of white poplar.</title>
        <authorList>
            <person name="Liu Y.-J."/>
        </authorList>
    </citation>
    <scope>NUCLEOTIDE SEQUENCE [LARGE SCALE GENOMIC DNA]</scope>
    <source>
        <strain evidence="1">PAL-ZL1</strain>
    </source>
</reference>
<protein>
    <submittedName>
        <fullName evidence="1">Uncharacterized protein</fullName>
    </submittedName>
</protein>
<geneLocation type="mitochondrion" evidence="1"/>
<dbReference type="EMBL" id="RCHU01000534">
    <property type="protein sequence ID" value="TKS02645.1"/>
    <property type="molecule type" value="Genomic_DNA"/>
</dbReference>
<name>A0A4U5Q3I6_POPAL</name>
<organism evidence="1">
    <name type="scientific">Populus alba</name>
    <name type="common">White poplar</name>
    <dbReference type="NCBI Taxonomy" id="43335"/>
    <lineage>
        <taxon>Eukaryota</taxon>
        <taxon>Viridiplantae</taxon>
        <taxon>Streptophyta</taxon>
        <taxon>Embryophyta</taxon>
        <taxon>Tracheophyta</taxon>
        <taxon>Spermatophyta</taxon>
        <taxon>Magnoliopsida</taxon>
        <taxon>eudicotyledons</taxon>
        <taxon>Gunneridae</taxon>
        <taxon>Pentapetalae</taxon>
        <taxon>rosids</taxon>
        <taxon>fabids</taxon>
        <taxon>Malpighiales</taxon>
        <taxon>Salicaceae</taxon>
        <taxon>Saliceae</taxon>
        <taxon>Populus</taxon>
    </lineage>
</organism>
<keyword evidence="1" id="KW-0496">Mitochondrion</keyword>
<proteinExistence type="predicted"/>
<comment type="caution">
    <text evidence="1">The sequence shown here is derived from an EMBL/GenBank/DDBJ whole genome shotgun (WGS) entry which is preliminary data.</text>
</comment>
<accession>A0A4U5Q3I6</accession>
<evidence type="ECO:0000313" key="1">
    <source>
        <dbReference type="EMBL" id="TKS02645.1"/>
    </source>
</evidence>
<dbReference type="AlphaFoldDB" id="A0A4U5Q3I6"/>
<sequence length="135" mass="14728">MKAEVCLPAVCNMSESKDKDHEARTQGSGREEWVEGRELLGISQPIRCKAHSFSIQAVGERVEDLCGLRLALRRGLGVVDKQRLLGILSIEGSGNGQTLGSVADLDEFKKKKGEVADIDNPAEGPFRGQEFRTGF</sequence>